<feature type="repeat" description="WD" evidence="5">
    <location>
        <begin position="397"/>
        <end position="418"/>
    </location>
</feature>
<evidence type="ECO:0000256" key="5">
    <source>
        <dbReference type="PROSITE-ProRule" id="PRU00221"/>
    </source>
</evidence>
<evidence type="ECO:0000256" key="6">
    <source>
        <dbReference type="SAM" id="MobiDB-lite"/>
    </source>
</evidence>
<feature type="region of interest" description="Disordered" evidence="6">
    <location>
        <begin position="1"/>
        <end position="161"/>
    </location>
</feature>
<dbReference type="Pfam" id="PF00400">
    <property type="entry name" value="WD40"/>
    <property type="match status" value="5"/>
</dbReference>
<keyword evidence="4" id="KW-0539">Nucleus</keyword>
<dbReference type="Proteomes" id="UP000001876">
    <property type="component" value="Unassembled WGS sequence"/>
</dbReference>
<dbReference type="OrthoDB" id="189968at2759"/>
<feature type="repeat" description="WD" evidence="5">
    <location>
        <begin position="190"/>
        <end position="231"/>
    </location>
</feature>
<dbReference type="AlphaFoldDB" id="C1MHU5"/>
<dbReference type="KEGG" id="mpp:MICPUCDRAFT_50325"/>
<feature type="compositionally biased region" description="Acidic residues" evidence="6">
    <location>
        <begin position="64"/>
        <end position="80"/>
    </location>
</feature>
<protein>
    <submittedName>
        <fullName evidence="7">U3 snornp-associated-like WD40 repeat-containing protein</fullName>
    </submittedName>
</protein>
<evidence type="ECO:0000256" key="1">
    <source>
        <dbReference type="ARBA" id="ARBA00004123"/>
    </source>
</evidence>
<reference evidence="7 8" key="1">
    <citation type="journal article" date="2009" name="Science">
        <title>Green evolution and dynamic adaptations revealed by genomes of the marine picoeukaryotes Micromonas.</title>
        <authorList>
            <person name="Worden A.Z."/>
            <person name="Lee J.H."/>
            <person name="Mock T."/>
            <person name="Rouze P."/>
            <person name="Simmons M.P."/>
            <person name="Aerts A.L."/>
            <person name="Allen A.E."/>
            <person name="Cuvelier M.L."/>
            <person name="Derelle E."/>
            <person name="Everett M.V."/>
            <person name="Foulon E."/>
            <person name="Grimwood J."/>
            <person name="Gundlach H."/>
            <person name="Henrissat B."/>
            <person name="Napoli C."/>
            <person name="McDonald S.M."/>
            <person name="Parker M.S."/>
            <person name="Rombauts S."/>
            <person name="Salamov A."/>
            <person name="Von Dassow P."/>
            <person name="Badger J.H."/>
            <person name="Coutinho P.M."/>
            <person name="Demir E."/>
            <person name="Dubchak I."/>
            <person name="Gentemann C."/>
            <person name="Eikrem W."/>
            <person name="Gready J.E."/>
            <person name="John U."/>
            <person name="Lanier W."/>
            <person name="Lindquist E.A."/>
            <person name="Lucas S."/>
            <person name="Mayer K.F."/>
            <person name="Moreau H."/>
            <person name="Not F."/>
            <person name="Otillar R."/>
            <person name="Panaud O."/>
            <person name="Pangilinan J."/>
            <person name="Paulsen I."/>
            <person name="Piegu B."/>
            <person name="Poliakov A."/>
            <person name="Robbens S."/>
            <person name="Schmutz J."/>
            <person name="Toulza E."/>
            <person name="Wyss T."/>
            <person name="Zelensky A."/>
            <person name="Zhou K."/>
            <person name="Armbrust E.V."/>
            <person name="Bhattacharya D."/>
            <person name="Goodenough U.W."/>
            <person name="Van de Peer Y."/>
            <person name="Grigoriev I.V."/>
        </authorList>
    </citation>
    <scope>NUCLEOTIDE SEQUENCE [LARGE SCALE GENOMIC DNA]</scope>
    <source>
        <strain evidence="7 8">CCMP1545</strain>
    </source>
</reference>
<dbReference type="InterPro" id="IPR020472">
    <property type="entry name" value="WD40_PAC1"/>
</dbReference>
<proteinExistence type="predicted"/>
<dbReference type="GO" id="GO:0032040">
    <property type="term" value="C:small-subunit processome"/>
    <property type="evidence" value="ECO:0007669"/>
    <property type="project" value="TreeGrafter"/>
</dbReference>
<name>C1MHU5_MICPC</name>
<dbReference type="PANTHER" id="PTHR19865:SF0">
    <property type="entry name" value="U3 SMALL NUCLEOLAR RNA-INTERACTING PROTEIN 2"/>
    <property type="match status" value="1"/>
</dbReference>
<dbReference type="OMA" id="CSLRIWK"/>
<feature type="compositionally biased region" description="Acidic residues" evidence="6">
    <location>
        <begin position="122"/>
        <end position="138"/>
    </location>
</feature>
<keyword evidence="2 5" id="KW-0853">WD repeat</keyword>
<feature type="compositionally biased region" description="Basic and acidic residues" evidence="6">
    <location>
        <begin position="101"/>
        <end position="121"/>
    </location>
</feature>
<dbReference type="GeneID" id="9681120"/>
<dbReference type="EMBL" id="GG663735">
    <property type="protein sequence ID" value="EEH60268.1"/>
    <property type="molecule type" value="Genomic_DNA"/>
</dbReference>
<comment type="subcellular location">
    <subcellularLocation>
        <location evidence="1">Nucleus</location>
    </subcellularLocation>
</comment>
<dbReference type="InterPro" id="IPR015943">
    <property type="entry name" value="WD40/YVTN_repeat-like_dom_sf"/>
</dbReference>
<feature type="compositionally biased region" description="Low complexity" evidence="6">
    <location>
        <begin position="38"/>
        <end position="54"/>
    </location>
</feature>
<dbReference type="eggNOG" id="KOG0299">
    <property type="taxonomic scope" value="Eukaryota"/>
</dbReference>
<dbReference type="InterPro" id="IPR001680">
    <property type="entry name" value="WD40_rpt"/>
</dbReference>
<feature type="compositionally biased region" description="Acidic residues" evidence="6">
    <location>
        <begin position="90"/>
        <end position="100"/>
    </location>
</feature>
<evidence type="ECO:0000313" key="8">
    <source>
        <dbReference type="Proteomes" id="UP000001876"/>
    </source>
</evidence>
<keyword evidence="3" id="KW-0677">Repeat</keyword>
<dbReference type="PROSITE" id="PS50294">
    <property type="entry name" value="WD_REPEATS_REGION"/>
    <property type="match status" value="2"/>
</dbReference>
<dbReference type="SUPFAM" id="SSF50978">
    <property type="entry name" value="WD40 repeat-like"/>
    <property type="match status" value="1"/>
</dbReference>
<dbReference type="SMART" id="SM00320">
    <property type="entry name" value="WD40"/>
    <property type="match status" value="6"/>
</dbReference>
<sequence>MPPKKPGAGLASAKKRPHEAPTKGRRAFAGTRQKVPRAGGAAADRFAAAKSAGGSVRGDGRDGDDADGDDMMDGALDVDDDGARGRKDEDDSGDDSDDEVKETADEKRLRLAKSYLEKLRAEEEEAGGDDSEDDDDDADARNLDSHDRLSNRLKNEAMQSYGRVRREVARRLVHDADDDDADDDRRGATWRGHKRAVTGVALTEDDATAFSVSKDGALVRWDVETGNKDAFPRAPPVTLGIDGGGGGPQSPPRCGAHTLLCVAASSERNLVCAAGTDKRVHVWDTRSMKHVQAFASHRGSVTSLAIRQGTGQLFSASADKTLKVWSLDDMAYVDTLFGHQSDVVAVHSQRRERVVTVGRDRTCRFWKVAEDSQLIFRPSPGDGHLESCAFTSPDTWITGSDDGTVSLWSTTKKRAVMSWRGVHGFGGGVDGEGEHGVEGPKFFTEEETAAAAKARADAQSLCGVSSLTANAPSGVSNAGRWVNAVAVGKGTDVCASGAGDGAIRLWRVCDDPGRQLVPLWCLPARGFVNSLAIASSGRFVLAGMGQEPRGGRWARDAGAKNGLLLHRLKLED</sequence>
<evidence type="ECO:0000256" key="3">
    <source>
        <dbReference type="ARBA" id="ARBA00022737"/>
    </source>
</evidence>
<evidence type="ECO:0000256" key="2">
    <source>
        <dbReference type="ARBA" id="ARBA00022574"/>
    </source>
</evidence>
<evidence type="ECO:0000256" key="4">
    <source>
        <dbReference type="ARBA" id="ARBA00023242"/>
    </source>
</evidence>
<dbReference type="InterPro" id="IPR039241">
    <property type="entry name" value="Rrp9-like"/>
</dbReference>
<keyword evidence="8" id="KW-1185">Reference proteome</keyword>
<dbReference type="PRINTS" id="PR00320">
    <property type="entry name" value="GPROTEINBRPT"/>
</dbReference>
<accession>C1MHU5</accession>
<evidence type="ECO:0000313" key="7">
    <source>
        <dbReference type="EMBL" id="EEH60268.1"/>
    </source>
</evidence>
<gene>
    <name evidence="7" type="ORF">MICPUCDRAFT_50325</name>
</gene>
<feature type="repeat" description="WD" evidence="5">
    <location>
        <begin position="294"/>
        <end position="335"/>
    </location>
</feature>
<feature type="compositionally biased region" description="Basic and acidic residues" evidence="6">
    <location>
        <begin position="139"/>
        <end position="155"/>
    </location>
</feature>
<dbReference type="RefSeq" id="XP_003055016.1">
    <property type="nucleotide sequence ID" value="XM_003054970.1"/>
</dbReference>
<organism evidence="8">
    <name type="scientific">Micromonas pusilla (strain CCMP1545)</name>
    <name type="common">Picoplanktonic green alga</name>
    <dbReference type="NCBI Taxonomy" id="564608"/>
    <lineage>
        <taxon>Eukaryota</taxon>
        <taxon>Viridiplantae</taxon>
        <taxon>Chlorophyta</taxon>
        <taxon>Mamiellophyceae</taxon>
        <taxon>Mamiellales</taxon>
        <taxon>Mamiellaceae</taxon>
        <taxon>Micromonas</taxon>
    </lineage>
</organism>
<dbReference type="PANTHER" id="PTHR19865">
    <property type="entry name" value="U3 SMALL NUCLEOLAR RNA INTERACTING PROTEIN 2"/>
    <property type="match status" value="1"/>
</dbReference>
<dbReference type="InterPro" id="IPR036322">
    <property type="entry name" value="WD40_repeat_dom_sf"/>
</dbReference>
<dbReference type="PROSITE" id="PS50082">
    <property type="entry name" value="WD_REPEATS_2"/>
    <property type="match status" value="3"/>
</dbReference>
<dbReference type="GO" id="GO:0034511">
    <property type="term" value="F:U3 snoRNA binding"/>
    <property type="evidence" value="ECO:0007669"/>
    <property type="project" value="InterPro"/>
</dbReference>
<dbReference type="STRING" id="564608.C1MHU5"/>
<dbReference type="Gene3D" id="2.130.10.10">
    <property type="entry name" value="YVTN repeat-like/Quinoprotein amine dehydrogenase"/>
    <property type="match status" value="1"/>
</dbReference>